<evidence type="ECO:0000313" key="1">
    <source>
        <dbReference type="EMBL" id="QCE04204.1"/>
    </source>
</evidence>
<dbReference type="Proteomes" id="UP000501690">
    <property type="component" value="Linkage Group LG8"/>
</dbReference>
<name>A0A4D6MTW5_VIGUN</name>
<reference evidence="1 2" key="1">
    <citation type="submission" date="2019-04" db="EMBL/GenBank/DDBJ databases">
        <title>An improved genome assembly and genetic linkage map for asparagus bean, Vigna unguiculata ssp. sesquipedialis.</title>
        <authorList>
            <person name="Xia Q."/>
            <person name="Zhang R."/>
            <person name="Dong Y."/>
        </authorList>
    </citation>
    <scope>NUCLEOTIDE SEQUENCE [LARGE SCALE GENOMIC DNA]</scope>
    <source>
        <tissue evidence="1">Leaf</tissue>
    </source>
</reference>
<keyword evidence="2" id="KW-1185">Reference proteome</keyword>
<sequence>MESPSGTSLIAKRRLVTNLVFGVFGKYCLEALVSRLGASVVDTSLRGCDGIRKLSSVIESGPGMIALGSGIGPSKRWLLSTGVELTCGAWRRYCEAKNVSLELWLGIGVKHVVFLELWLRITSLELWLGMADKHEELLSWGSGVAARHLEVLTRRRKTRLTW</sequence>
<organism evidence="1 2">
    <name type="scientific">Vigna unguiculata</name>
    <name type="common">Cowpea</name>
    <dbReference type="NCBI Taxonomy" id="3917"/>
    <lineage>
        <taxon>Eukaryota</taxon>
        <taxon>Viridiplantae</taxon>
        <taxon>Streptophyta</taxon>
        <taxon>Embryophyta</taxon>
        <taxon>Tracheophyta</taxon>
        <taxon>Spermatophyta</taxon>
        <taxon>Magnoliopsida</taxon>
        <taxon>eudicotyledons</taxon>
        <taxon>Gunneridae</taxon>
        <taxon>Pentapetalae</taxon>
        <taxon>rosids</taxon>
        <taxon>fabids</taxon>
        <taxon>Fabales</taxon>
        <taxon>Fabaceae</taxon>
        <taxon>Papilionoideae</taxon>
        <taxon>50 kb inversion clade</taxon>
        <taxon>NPAAA clade</taxon>
        <taxon>indigoferoid/millettioid clade</taxon>
        <taxon>Phaseoleae</taxon>
        <taxon>Vigna</taxon>
    </lineage>
</organism>
<dbReference type="AlphaFoldDB" id="A0A4D6MTW5"/>
<gene>
    <name evidence="1" type="ORF">DEO72_LG8g2237</name>
</gene>
<accession>A0A4D6MTW5</accession>
<dbReference type="EMBL" id="CP039352">
    <property type="protein sequence ID" value="QCE04204.1"/>
    <property type="molecule type" value="Genomic_DNA"/>
</dbReference>
<evidence type="ECO:0000313" key="2">
    <source>
        <dbReference type="Proteomes" id="UP000501690"/>
    </source>
</evidence>
<proteinExistence type="predicted"/>
<protein>
    <submittedName>
        <fullName evidence="1">Uncharacterized protein</fullName>
    </submittedName>
</protein>